<dbReference type="InterPro" id="IPR050857">
    <property type="entry name" value="D-2-hydroxyacid_DH"/>
</dbReference>
<accession>X1N0T0</accession>
<reference evidence="6" key="1">
    <citation type="journal article" date="2014" name="Front. Microbiol.">
        <title>High frequency of phylogenetically diverse reductive dehalogenase-homologous genes in deep subseafloor sedimentary metagenomes.</title>
        <authorList>
            <person name="Kawai M."/>
            <person name="Futagami T."/>
            <person name="Toyoda A."/>
            <person name="Takaki Y."/>
            <person name="Nishi S."/>
            <person name="Hori S."/>
            <person name="Arai W."/>
            <person name="Tsubouchi T."/>
            <person name="Morono Y."/>
            <person name="Uchiyama I."/>
            <person name="Ito T."/>
            <person name="Fujiyama A."/>
            <person name="Inagaki F."/>
            <person name="Takami H."/>
        </authorList>
    </citation>
    <scope>NUCLEOTIDE SEQUENCE</scope>
    <source>
        <strain evidence="6">Expedition CK06-06</strain>
    </source>
</reference>
<dbReference type="Gene3D" id="3.40.50.720">
    <property type="entry name" value="NAD(P)-binding Rossmann-like Domain"/>
    <property type="match status" value="2"/>
</dbReference>
<feature type="non-terminal residue" evidence="6">
    <location>
        <position position="1"/>
    </location>
</feature>
<evidence type="ECO:0000256" key="2">
    <source>
        <dbReference type="ARBA" id="ARBA00023002"/>
    </source>
</evidence>
<protein>
    <recommendedName>
        <fullName evidence="7">D-isomer specific 2-hydroxyacid dehydrogenase catalytic domain-containing protein</fullName>
    </recommendedName>
</protein>
<dbReference type="InterPro" id="IPR006140">
    <property type="entry name" value="D-isomer_DH_NAD-bd"/>
</dbReference>
<gene>
    <name evidence="6" type="ORF">S06H3_27361</name>
</gene>
<dbReference type="PANTHER" id="PTHR42789">
    <property type="entry name" value="D-ISOMER SPECIFIC 2-HYDROXYACID DEHYDROGENASE FAMILY PROTEIN (AFU_ORTHOLOGUE AFUA_6G10090)"/>
    <property type="match status" value="1"/>
</dbReference>
<evidence type="ECO:0000256" key="3">
    <source>
        <dbReference type="ARBA" id="ARBA00023027"/>
    </source>
</evidence>
<feature type="domain" description="D-isomer specific 2-hydroxyacid dehydrogenase NAD-binding" evidence="5">
    <location>
        <begin position="88"/>
        <end position="137"/>
    </location>
</feature>
<dbReference type="PANTHER" id="PTHR42789:SF1">
    <property type="entry name" value="D-ISOMER SPECIFIC 2-HYDROXYACID DEHYDROGENASE FAMILY PROTEIN (AFU_ORTHOLOGUE AFUA_6G10090)"/>
    <property type="match status" value="1"/>
</dbReference>
<keyword evidence="2" id="KW-0560">Oxidoreductase</keyword>
<dbReference type="InterPro" id="IPR006139">
    <property type="entry name" value="D-isomer_2_OHA_DH_cat_dom"/>
</dbReference>
<organism evidence="6">
    <name type="scientific">marine sediment metagenome</name>
    <dbReference type="NCBI Taxonomy" id="412755"/>
    <lineage>
        <taxon>unclassified sequences</taxon>
        <taxon>metagenomes</taxon>
        <taxon>ecological metagenomes</taxon>
    </lineage>
</organism>
<comment type="similarity">
    <text evidence="1">Belongs to the D-isomer specific 2-hydroxyacid dehydrogenase family.</text>
</comment>
<sequence>CEIIFNPLGRYFKEEDFLDYIVDKDGIIVSMDEVSKRVLDLADKLKIISIHGAGYDNIDVDYATKKGIFVTNVPESKNSAAAVADITFALILSLARNLPYANSIVKSGNWKRIVGYNVGEKILGVIGTGRIGTCVNMAILASQHRYPSFLKLHNN</sequence>
<dbReference type="Pfam" id="PF00389">
    <property type="entry name" value="2-Hacid_dh"/>
    <property type="match status" value="1"/>
</dbReference>
<evidence type="ECO:0000259" key="4">
    <source>
        <dbReference type="Pfam" id="PF00389"/>
    </source>
</evidence>
<keyword evidence="3" id="KW-0520">NAD</keyword>
<evidence type="ECO:0000256" key="1">
    <source>
        <dbReference type="ARBA" id="ARBA00005854"/>
    </source>
</evidence>
<dbReference type="AlphaFoldDB" id="X1N0T0"/>
<dbReference type="Pfam" id="PF02826">
    <property type="entry name" value="2-Hacid_dh_C"/>
    <property type="match status" value="1"/>
</dbReference>
<dbReference type="SUPFAM" id="SSF52283">
    <property type="entry name" value="Formate/glycerate dehydrogenase catalytic domain-like"/>
    <property type="match status" value="1"/>
</dbReference>
<dbReference type="EMBL" id="BARV01015867">
    <property type="protein sequence ID" value="GAI20450.1"/>
    <property type="molecule type" value="Genomic_DNA"/>
</dbReference>
<evidence type="ECO:0008006" key="7">
    <source>
        <dbReference type="Google" id="ProtNLM"/>
    </source>
</evidence>
<name>X1N0T0_9ZZZZ</name>
<evidence type="ECO:0000313" key="6">
    <source>
        <dbReference type="EMBL" id="GAI20450.1"/>
    </source>
</evidence>
<evidence type="ECO:0000259" key="5">
    <source>
        <dbReference type="Pfam" id="PF02826"/>
    </source>
</evidence>
<dbReference type="GO" id="GO:0016616">
    <property type="term" value="F:oxidoreductase activity, acting on the CH-OH group of donors, NAD or NADP as acceptor"/>
    <property type="evidence" value="ECO:0007669"/>
    <property type="project" value="InterPro"/>
</dbReference>
<proteinExistence type="inferred from homology"/>
<dbReference type="GO" id="GO:0051287">
    <property type="term" value="F:NAD binding"/>
    <property type="evidence" value="ECO:0007669"/>
    <property type="project" value="InterPro"/>
</dbReference>
<comment type="caution">
    <text evidence="6">The sequence shown here is derived from an EMBL/GenBank/DDBJ whole genome shotgun (WGS) entry which is preliminary data.</text>
</comment>
<feature type="domain" description="D-isomer specific 2-hydroxyacid dehydrogenase catalytic" evidence="4">
    <location>
        <begin position="16"/>
        <end position="87"/>
    </location>
</feature>